<dbReference type="Proteomes" id="UP000252415">
    <property type="component" value="Unassembled WGS sequence"/>
</dbReference>
<accession>A0A368W576</accession>
<comment type="caution">
    <text evidence="2">The sequence shown here is derived from an EMBL/GenBank/DDBJ whole genome shotgun (WGS) entry which is preliminary data.</text>
</comment>
<dbReference type="Pfam" id="PF13524">
    <property type="entry name" value="Glyco_trans_1_2"/>
    <property type="match status" value="1"/>
</dbReference>
<dbReference type="InterPro" id="IPR055259">
    <property type="entry name" value="YkvP/CgeB_Glyco_trans-like"/>
</dbReference>
<gene>
    <name evidence="2" type="ORF">DFP97_10297</name>
</gene>
<protein>
    <submittedName>
        <fullName evidence="2">Spore maturation protein CgeB</fullName>
    </submittedName>
</protein>
<keyword evidence="3" id="KW-1185">Reference proteome</keyword>
<evidence type="ECO:0000313" key="2">
    <source>
        <dbReference type="EMBL" id="RCW50905.1"/>
    </source>
</evidence>
<sequence>MVHRTNVKRISHAVLRGRVHGGRDGYASGYDYGYHLARCQSVLNTFHSLHEERRHVRILYVEEGSLGFTTIDLGIQRALSILADEVVIVRHYEDAISLAESVRPDLVLVLNGISAARMSQIQHIRERGYRTAVWLMDDPYFTDITAGFVSLYDYIFTYEAGTVDFYRQLGCSRAYYLPAAACPETVRPQLVEPGYRADVTFIGTAFANRIEFFNKVTPALVKRKVGLFIAGRGWDRLKDWKKLKSSIDLRGVMYDHNIRHYSGSRLVINLHRSEDEKLNSRRLKALSPNPRTFEVAACGTLQLTDVREELPRFYERGSEIDTFGSPEELVDKIIYYMSHEDRRSTVALNGLYKTFQSHTYVHRVKELLSIIFG</sequence>
<dbReference type="RefSeq" id="WP_181873336.1">
    <property type="nucleotide sequence ID" value="NZ_QPJD01000002.1"/>
</dbReference>
<feature type="domain" description="Spore protein YkvP/CgeB glycosyl transferase-like" evidence="1">
    <location>
        <begin position="225"/>
        <end position="368"/>
    </location>
</feature>
<proteinExistence type="predicted"/>
<evidence type="ECO:0000259" key="1">
    <source>
        <dbReference type="Pfam" id="PF13524"/>
    </source>
</evidence>
<reference evidence="2 3" key="1">
    <citation type="submission" date="2018-07" db="EMBL/GenBank/DDBJ databases">
        <title>Genomic Encyclopedia of Type Strains, Phase III (KMG-III): the genomes of soil and plant-associated and newly described type strains.</title>
        <authorList>
            <person name="Whitman W."/>
        </authorList>
    </citation>
    <scope>NUCLEOTIDE SEQUENCE [LARGE SCALE GENOMIC DNA]</scope>
    <source>
        <strain evidence="2 3">CECT 7506</strain>
    </source>
</reference>
<dbReference type="EMBL" id="QPJD01000002">
    <property type="protein sequence ID" value="RCW50905.1"/>
    <property type="molecule type" value="Genomic_DNA"/>
</dbReference>
<dbReference type="AlphaFoldDB" id="A0A368W576"/>
<organism evidence="2 3">
    <name type="scientific">Paenibacillus prosopidis</name>
    <dbReference type="NCBI Taxonomy" id="630520"/>
    <lineage>
        <taxon>Bacteria</taxon>
        <taxon>Bacillati</taxon>
        <taxon>Bacillota</taxon>
        <taxon>Bacilli</taxon>
        <taxon>Bacillales</taxon>
        <taxon>Paenibacillaceae</taxon>
        <taxon>Paenibacillus</taxon>
    </lineage>
</organism>
<name>A0A368W576_9BACL</name>
<evidence type="ECO:0000313" key="3">
    <source>
        <dbReference type="Proteomes" id="UP000252415"/>
    </source>
</evidence>